<dbReference type="InterPro" id="IPR008613">
    <property type="entry name" value="Excalibur_Ca-bd_domain"/>
</dbReference>
<evidence type="ECO:0000313" key="3">
    <source>
        <dbReference type="EMBL" id="KZS44749.1"/>
    </source>
</evidence>
<keyword evidence="1" id="KW-0472">Membrane</keyword>
<feature type="domain" description="Excalibur calcium-binding" evidence="2">
    <location>
        <begin position="75"/>
        <end position="111"/>
    </location>
</feature>
<dbReference type="EMBL" id="LWMH01000001">
    <property type="protein sequence ID" value="KZS44749.1"/>
    <property type="molecule type" value="Genomic_DNA"/>
</dbReference>
<dbReference type="Proteomes" id="UP000076796">
    <property type="component" value="Unassembled WGS sequence"/>
</dbReference>
<gene>
    <name evidence="3" type="ORF">AWU65_01800</name>
</gene>
<dbReference type="RefSeq" id="WP_063477333.1">
    <property type="nucleotide sequence ID" value="NZ_CBCSBX010000025.1"/>
</dbReference>
<organism evidence="3 4">
    <name type="scientific">Paenibacillus glucanolyticus</name>
    <dbReference type="NCBI Taxonomy" id="59843"/>
    <lineage>
        <taxon>Bacteria</taxon>
        <taxon>Bacillati</taxon>
        <taxon>Bacillota</taxon>
        <taxon>Bacilli</taxon>
        <taxon>Bacillales</taxon>
        <taxon>Paenibacillaceae</taxon>
        <taxon>Paenibacillus</taxon>
    </lineage>
</organism>
<feature type="transmembrane region" description="Helical" evidence="1">
    <location>
        <begin position="46"/>
        <end position="65"/>
    </location>
</feature>
<evidence type="ECO:0000259" key="2">
    <source>
        <dbReference type="SMART" id="SM00894"/>
    </source>
</evidence>
<keyword evidence="1" id="KW-0812">Transmembrane</keyword>
<dbReference type="Pfam" id="PF05901">
    <property type="entry name" value="Excalibur"/>
    <property type="match status" value="1"/>
</dbReference>
<comment type="caution">
    <text evidence="3">The sequence shown here is derived from an EMBL/GenBank/DDBJ whole genome shotgun (WGS) entry which is preliminary data.</text>
</comment>
<dbReference type="AlphaFoldDB" id="A0A163G5Y4"/>
<protein>
    <recommendedName>
        <fullName evidence="2">Excalibur calcium-binding domain-containing protein</fullName>
    </recommendedName>
</protein>
<proteinExistence type="predicted"/>
<sequence length="111" mass="12654">MNEELSVLEYAISAIITLNMLMFIISGFKWLNAEDMKRVSKFKTRTYLWGISALIPWLFIMAAGINNQKDSDHVYYNNCSEARVANVAPLYKNEAGYRYALDRDGDGVACE</sequence>
<dbReference type="SMART" id="SM00894">
    <property type="entry name" value="Excalibur"/>
    <property type="match status" value="1"/>
</dbReference>
<name>A0A163G5Y4_9BACL</name>
<keyword evidence="4" id="KW-1185">Reference proteome</keyword>
<evidence type="ECO:0000313" key="4">
    <source>
        <dbReference type="Proteomes" id="UP000076796"/>
    </source>
</evidence>
<reference evidence="3" key="1">
    <citation type="journal article" date="2016" name="Genome Announc.">
        <title>Draft genomes of two strains of Paenibacillus glucanolyticus with capability to degrade lignocellulose.</title>
        <authorList>
            <person name="Mathews S.L."/>
            <person name="Pawlak J."/>
            <person name="Grunden A.M."/>
        </authorList>
    </citation>
    <scope>NUCLEOTIDE SEQUENCE [LARGE SCALE GENOMIC DNA]</scope>
    <source>
        <strain evidence="3">SLM1</strain>
    </source>
</reference>
<feature type="transmembrane region" description="Helical" evidence="1">
    <location>
        <begin position="6"/>
        <end position="25"/>
    </location>
</feature>
<accession>A0A163G5Y4</accession>
<keyword evidence="1" id="KW-1133">Transmembrane helix</keyword>
<evidence type="ECO:0000256" key="1">
    <source>
        <dbReference type="SAM" id="Phobius"/>
    </source>
</evidence>